<keyword evidence="1" id="KW-0175">Coiled coil</keyword>
<evidence type="ECO:0000256" key="2">
    <source>
        <dbReference type="SAM" id="MobiDB-lite"/>
    </source>
</evidence>
<dbReference type="Proteomes" id="UP001295423">
    <property type="component" value="Unassembled WGS sequence"/>
</dbReference>
<comment type="caution">
    <text evidence="3">The sequence shown here is derived from an EMBL/GenBank/DDBJ whole genome shotgun (WGS) entry which is preliminary data.</text>
</comment>
<protein>
    <submittedName>
        <fullName evidence="3">Uncharacterized protein</fullName>
    </submittedName>
</protein>
<accession>A0AAD2FGW9</accession>
<feature type="region of interest" description="Disordered" evidence="2">
    <location>
        <begin position="397"/>
        <end position="429"/>
    </location>
</feature>
<feature type="region of interest" description="Disordered" evidence="2">
    <location>
        <begin position="21"/>
        <end position="54"/>
    </location>
</feature>
<evidence type="ECO:0000313" key="3">
    <source>
        <dbReference type="EMBL" id="CAJ1939654.1"/>
    </source>
</evidence>
<feature type="compositionally biased region" description="Low complexity" evidence="2">
    <location>
        <begin position="37"/>
        <end position="48"/>
    </location>
</feature>
<dbReference type="EMBL" id="CAKOGP040000824">
    <property type="protein sequence ID" value="CAJ1939654.1"/>
    <property type="molecule type" value="Genomic_DNA"/>
</dbReference>
<evidence type="ECO:0000256" key="1">
    <source>
        <dbReference type="SAM" id="Coils"/>
    </source>
</evidence>
<gene>
    <name evidence="3" type="ORF">CYCCA115_LOCUS6681</name>
</gene>
<sequence>MNLSYADLRPKDQVQLNVYDDDRNDHRSSSQHVQKNSNSTSSSYSKFSPQHTNRATETDTVANNSTVNVLAAVLPQTRSAKRRNKFRTVAKVISTSKQRFQASFNARTARSASSSSSALTTNNIKNKLSLLDPKQQLQKWIKEPTELKRKRNLNIRYKSQLDEMREHNRGLLQQVRMEKMDFSHQRLELEREVLELETRLKRINDPITSSRSSHHSEALWVEDHHCESGKHHHHHQQQQQVLEPVRTMRPSIGIGTPPTSTTSNDHHLSCKHLKEDPMEPMAPILTDTFIAVKEEQKEKDAVPVTAPSSSTTISTHSLPQAIRTTQIPRKDDSKQAKQKAVPIPKATPMTPKDPMSSISSTSMVEGTRAAIHKQANNSRPEPLRVRNALSRARLAAANKNSSNNNNNNNTPSLVPPMETSPKDPLTMSSSLSLVVDPQPLEASSPSLSNNHLPPTVDNRYIIGRSGFG</sequence>
<dbReference type="AlphaFoldDB" id="A0AAD2FGW9"/>
<reference evidence="3" key="1">
    <citation type="submission" date="2023-08" db="EMBL/GenBank/DDBJ databases">
        <authorList>
            <person name="Audoor S."/>
            <person name="Bilcke G."/>
        </authorList>
    </citation>
    <scope>NUCLEOTIDE SEQUENCE</scope>
</reference>
<organism evidence="3 4">
    <name type="scientific">Cylindrotheca closterium</name>
    <dbReference type="NCBI Taxonomy" id="2856"/>
    <lineage>
        <taxon>Eukaryota</taxon>
        <taxon>Sar</taxon>
        <taxon>Stramenopiles</taxon>
        <taxon>Ochrophyta</taxon>
        <taxon>Bacillariophyta</taxon>
        <taxon>Bacillariophyceae</taxon>
        <taxon>Bacillariophycidae</taxon>
        <taxon>Bacillariales</taxon>
        <taxon>Bacillariaceae</taxon>
        <taxon>Cylindrotheca</taxon>
    </lineage>
</organism>
<feature type="compositionally biased region" description="Polar residues" evidence="2">
    <location>
        <begin position="306"/>
        <end position="327"/>
    </location>
</feature>
<evidence type="ECO:0000313" key="4">
    <source>
        <dbReference type="Proteomes" id="UP001295423"/>
    </source>
</evidence>
<feature type="compositionally biased region" description="Low complexity" evidence="2">
    <location>
        <begin position="397"/>
        <end position="409"/>
    </location>
</feature>
<name>A0AAD2FGW9_9STRA</name>
<feature type="coiled-coil region" evidence="1">
    <location>
        <begin position="147"/>
        <end position="199"/>
    </location>
</feature>
<feature type="region of interest" description="Disordered" evidence="2">
    <location>
        <begin position="300"/>
        <end position="366"/>
    </location>
</feature>
<proteinExistence type="predicted"/>
<keyword evidence="4" id="KW-1185">Reference proteome</keyword>